<comment type="subcellular location">
    <subcellularLocation>
        <location evidence="7">Periplasm</location>
    </subcellularLocation>
    <text evidence="7">Is capable of associating with the outer membrane.</text>
</comment>
<evidence type="ECO:0000313" key="8">
    <source>
        <dbReference type="EMBL" id="ALV09026.1"/>
    </source>
</evidence>
<evidence type="ECO:0000256" key="6">
    <source>
        <dbReference type="ARBA" id="ARBA00023235"/>
    </source>
</evidence>
<comment type="catalytic activity">
    <reaction evidence="7">
        <text>[protein]-peptidylproline (omega=180) = [protein]-peptidylproline (omega=0)</text>
        <dbReference type="Rhea" id="RHEA:16237"/>
        <dbReference type="Rhea" id="RHEA-COMP:10747"/>
        <dbReference type="Rhea" id="RHEA-COMP:10748"/>
        <dbReference type="ChEBI" id="CHEBI:83833"/>
        <dbReference type="ChEBI" id="CHEBI:83834"/>
        <dbReference type="EC" id="5.2.1.8"/>
    </reaction>
</comment>
<dbReference type="Gene3D" id="3.10.50.40">
    <property type="match status" value="2"/>
</dbReference>
<protein>
    <recommendedName>
        <fullName evidence="7">Chaperone SurA</fullName>
    </recommendedName>
    <alternativeName>
        <fullName evidence="7">Peptidyl-prolyl cis-trans isomerase SurA</fullName>
        <shortName evidence="7">PPIase SurA</shortName>
        <ecNumber evidence="7">5.2.1.8</ecNumber>
    </alternativeName>
    <alternativeName>
        <fullName evidence="7">Rotamase SurA</fullName>
    </alternativeName>
</protein>
<dbReference type="PATRIC" id="fig|76731.3.peg.4697"/>
<dbReference type="GO" id="GO:0003755">
    <property type="term" value="F:peptidyl-prolyl cis-trans isomerase activity"/>
    <property type="evidence" value="ECO:0007669"/>
    <property type="project" value="UniProtKB-UniRule"/>
</dbReference>
<dbReference type="InterPro" id="IPR050280">
    <property type="entry name" value="OMP_Chaperone_SurA"/>
</dbReference>
<keyword evidence="2 7" id="KW-0677">Repeat</keyword>
<keyword evidence="6 7" id="KW-0413">Isomerase</keyword>
<dbReference type="STRING" id="76731.RD2015_4585"/>
<evidence type="ECO:0000256" key="3">
    <source>
        <dbReference type="ARBA" id="ARBA00022764"/>
    </source>
</evidence>
<feature type="signal peptide" evidence="7">
    <location>
        <begin position="1"/>
        <end position="30"/>
    </location>
</feature>
<dbReference type="InterPro" id="IPR023058">
    <property type="entry name" value="PPIase_PpiC_CS"/>
</dbReference>
<dbReference type="GO" id="GO:0006457">
    <property type="term" value="P:protein folding"/>
    <property type="evidence" value="ECO:0007669"/>
    <property type="project" value="UniProtKB-UniRule"/>
</dbReference>
<dbReference type="InterPro" id="IPR015391">
    <property type="entry name" value="SurA_N"/>
</dbReference>
<evidence type="ECO:0000313" key="9">
    <source>
        <dbReference type="Proteomes" id="UP000060699"/>
    </source>
</evidence>
<comment type="function">
    <text evidence="7">Chaperone involved in the correct folding and assembly of outer membrane proteins. Recognizes specific patterns of aromatic residues and the orientation of their side chains, which are found more frequently in integral outer membrane proteins. May act in both early periplasmic and late outer membrane-associated steps of protein maturation.</text>
</comment>
<proteinExistence type="inferred from homology"/>
<dbReference type="HAMAP" id="MF_01183">
    <property type="entry name" value="Chaperone_SurA"/>
    <property type="match status" value="1"/>
</dbReference>
<accession>A0A0U3LRG2</accession>
<dbReference type="PROSITE" id="PS01096">
    <property type="entry name" value="PPIC_PPIASE_1"/>
    <property type="match status" value="1"/>
</dbReference>
<gene>
    <name evidence="7" type="primary">surA</name>
    <name evidence="8" type="ORF">RD2015_4585</name>
</gene>
<dbReference type="PANTHER" id="PTHR47637">
    <property type="entry name" value="CHAPERONE SURA"/>
    <property type="match status" value="1"/>
</dbReference>
<keyword evidence="5 7" id="KW-0143">Chaperone</keyword>
<dbReference type="SUPFAM" id="SSF109998">
    <property type="entry name" value="Triger factor/SurA peptide-binding domain-like"/>
    <property type="match status" value="1"/>
</dbReference>
<comment type="domain">
    <text evidence="7">The PPIase activity resides only in the second parvulin domain. The N-terminal region and the C-terminal tail are necessary and sufficient for the chaperone activity of SurA. The PPIase activity is dispensable for SurA to function as a chaperone. The N-terminal region and the C-terminal tail are also required for porin recognition.</text>
</comment>
<dbReference type="Gene3D" id="1.10.4030.10">
    <property type="entry name" value="Porin chaperone SurA, peptide-binding domain"/>
    <property type="match status" value="1"/>
</dbReference>
<dbReference type="Proteomes" id="UP000060699">
    <property type="component" value="Chromosome"/>
</dbReference>
<feature type="chain" id="PRO_5041748118" description="Chaperone SurA" evidence="7">
    <location>
        <begin position="31"/>
        <end position="489"/>
    </location>
</feature>
<dbReference type="Pfam" id="PF13616">
    <property type="entry name" value="Rotamase_3"/>
    <property type="match status" value="2"/>
</dbReference>
<reference evidence="8 9" key="1">
    <citation type="submission" date="2015-12" db="EMBL/GenBank/DDBJ databases">
        <title>Complete genome of Roseateles depolymerans KCTC 42856.</title>
        <authorList>
            <person name="Kim K.M."/>
        </authorList>
    </citation>
    <scope>NUCLEOTIDE SEQUENCE [LARGE SCALE GENOMIC DNA]</scope>
    <source>
        <strain evidence="8 9">KCTC 42856</strain>
    </source>
</reference>
<organism evidence="8 9">
    <name type="scientific">Roseateles depolymerans</name>
    <dbReference type="NCBI Taxonomy" id="76731"/>
    <lineage>
        <taxon>Bacteria</taxon>
        <taxon>Pseudomonadati</taxon>
        <taxon>Pseudomonadota</taxon>
        <taxon>Betaproteobacteria</taxon>
        <taxon>Burkholderiales</taxon>
        <taxon>Sphaerotilaceae</taxon>
        <taxon>Roseateles</taxon>
    </lineage>
</organism>
<dbReference type="InterPro" id="IPR027304">
    <property type="entry name" value="Trigger_fact/SurA_dom_sf"/>
</dbReference>
<name>A0A0U3LRG2_9BURK</name>
<dbReference type="EC" id="5.2.1.8" evidence="7"/>
<dbReference type="GO" id="GO:0030288">
    <property type="term" value="C:outer membrane-bounded periplasmic space"/>
    <property type="evidence" value="ECO:0007669"/>
    <property type="project" value="InterPro"/>
</dbReference>
<keyword evidence="4 7" id="KW-0697">Rotamase</keyword>
<evidence type="ECO:0000256" key="7">
    <source>
        <dbReference type="HAMAP-Rule" id="MF_01183"/>
    </source>
</evidence>
<dbReference type="SUPFAM" id="SSF54534">
    <property type="entry name" value="FKBP-like"/>
    <property type="match status" value="2"/>
</dbReference>
<dbReference type="KEGG" id="rdp:RD2015_4585"/>
<keyword evidence="1 7" id="KW-0732">Signal</keyword>
<dbReference type="GO" id="GO:0051082">
    <property type="term" value="F:unfolded protein binding"/>
    <property type="evidence" value="ECO:0007669"/>
    <property type="project" value="UniProtKB-UniRule"/>
</dbReference>
<dbReference type="InterPro" id="IPR000297">
    <property type="entry name" value="PPIase_PpiC"/>
</dbReference>
<keyword evidence="9" id="KW-1185">Reference proteome</keyword>
<dbReference type="PROSITE" id="PS50198">
    <property type="entry name" value="PPIC_PPIASE_2"/>
    <property type="match status" value="2"/>
</dbReference>
<dbReference type="GO" id="GO:0043165">
    <property type="term" value="P:Gram-negative-bacterium-type cell outer membrane assembly"/>
    <property type="evidence" value="ECO:0007669"/>
    <property type="project" value="InterPro"/>
</dbReference>
<evidence type="ECO:0000256" key="5">
    <source>
        <dbReference type="ARBA" id="ARBA00023186"/>
    </source>
</evidence>
<dbReference type="InterPro" id="IPR046357">
    <property type="entry name" value="PPIase_dom_sf"/>
</dbReference>
<keyword evidence="3 7" id="KW-0574">Periplasm</keyword>
<dbReference type="GO" id="GO:0042277">
    <property type="term" value="F:peptide binding"/>
    <property type="evidence" value="ECO:0007669"/>
    <property type="project" value="InterPro"/>
</dbReference>
<dbReference type="GO" id="GO:0050821">
    <property type="term" value="P:protein stabilization"/>
    <property type="evidence" value="ECO:0007669"/>
    <property type="project" value="InterPro"/>
</dbReference>
<dbReference type="EMBL" id="CP013729">
    <property type="protein sequence ID" value="ALV09026.1"/>
    <property type="molecule type" value="Genomic_DNA"/>
</dbReference>
<evidence type="ECO:0000256" key="1">
    <source>
        <dbReference type="ARBA" id="ARBA00022729"/>
    </source>
</evidence>
<dbReference type="PANTHER" id="PTHR47637:SF1">
    <property type="entry name" value="CHAPERONE SURA"/>
    <property type="match status" value="1"/>
</dbReference>
<dbReference type="AlphaFoldDB" id="A0A0U3LRG2"/>
<dbReference type="Pfam" id="PF09312">
    <property type="entry name" value="SurA_N"/>
    <property type="match status" value="1"/>
</dbReference>
<dbReference type="InterPro" id="IPR023034">
    <property type="entry name" value="PPIase_SurA"/>
</dbReference>
<evidence type="ECO:0000256" key="2">
    <source>
        <dbReference type="ARBA" id="ARBA00022737"/>
    </source>
</evidence>
<sequence precursor="true">MTELRSMRKLQPLAAATLLTLAATAGSAWAQGGESAAAKAASRGASAPAAAAPAATPASDAAGAEAGRAAAARAPVEQRTLKPGDYIAAVVNSDIVAASEVVQRQERMKEEARRRNENPTNELIHKQALDSLIDERVVTTYARENGPRVDEPELDRVVANVATQNKLTMDELRKRLAAEGIDFKRFRENLRDQMLSERVREREVQGRIRVTDGEIDKYLDERQAALQDRAQLNIAQVLVPVPEGAPAAVVEERRAKAEAALQRIKNGESFAKVAQEMSEDANKSKGGEIGLRSADKLPDVFVDAVRDLKSGELRPTLLRSAAGFHVLKLVERQASKASINTIVQTHARHILLRPSEQLSPEQATRRLAEFKRAIESGRATFEQLARANSEDGSAQEGGDLGWVGPGSFVPEFEEAMDQLPLNGISNPVASRFGIHLIQVLERRDVVLDNKQLRDQARMALRERKYEEAYSDWMKELRARAFIETREWLD</sequence>
<evidence type="ECO:0000256" key="4">
    <source>
        <dbReference type="ARBA" id="ARBA00023110"/>
    </source>
</evidence>